<dbReference type="EMBL" id="JAGSPA010000001">
    <property type="protein sequence ID" value="MBV7255395.1"/>
    <property type="molecule type" value="Genomic_DNA"/>
</dbReference>
<organism evidence="1 2">
    <name type="scientific">Pacificimonas pallii</name>
    <dbReference type="NCBI Taxonomy" id="2827236"/>
    <lineage>
        <taxon>Bacteria</taxon>
        <taxon>Pseudomonadati</taxon>
        <taxon>Pseudomonadota</taxon>
        <taxon>Alphaproteobacteria</taxon>
        <taxon>Sphingomonadales</taxon>
        <taxon>Sphingosinicellaceae</taxon>
        <taxon>Pacificimonas</taxon>
    </lineage>
</organism>
<protein>
    <submittedName>
        <fullName evidence="1">CoA transferase</fullName>
    </submittedName>
</protein>
<dbReference type="PANTHER" id="PTHR48207:SF3">
    <property type="entry name" value="SUCCINATE--HYDROXYMETHYLGLUTARATE COA-TRANSFERASE"/>
    <property type="match status" value="1"/>
</dbReference>
<dbReference type="InterPro" id="IPR050483">
    <property type="entry name" value="CoA-transferase_III_domain"/>
</dbReference>
<dbReference type="PANTHER" id="PTHR48207">
    <property type="entry name" value="SUCCINATE--HYDROXYMETHYLGLUTARATE COA-TRANSFERASE"/>
    <property type="match status" value="1"/>
</dbReference>
<name>A0ABS6SAH6_9SPHN</name>
<dbReference type="GO" id="GO:0016740">
    <property type="term" value="F:transferase activity"/>
    <property type="evidence" value="ECO:0007669"/>
    <property type="project" value="UniProtKB-KW"/>
</dbReference>
<keyword evidence="2" id="KW-1185">Reference proteome</keyword>
<gene>
    <name evidence="1" type="ORF">KCG44_01210</name>
</gene>
<dbReference type="InterPro" id="IPR003673">
    <property type="entry name" value="CoA-Trfase_fam_III"/>
</dbReference>
<dbReference type="Pfam" id="PF02515">
    <property type="entry name" value="CoA_transf_3"/>
    <property type="match status" value="1"/>
</dbReference>
<reference evidence="1 2" key="1">
    <citation type="submission" date="2021-04" db="EMBL/GenBank/DDBJ databases">
        <authorList>
            <person name="Pira H."/>
            <person name="Risdian C."/>
            <person name="Wink J."/>
        </authorList>
    </citation>
    <scope>NUCLEOTIDE SEQUENCE [LARGE SCALE GENOMIC DNA]</scope>
    <source>
        <strain evidence="1 2">WHA3</strain>
    </source>
</reference>
<accession>A0ABS6SAH6</accession>
<dbReference type="Proteomes" id="UP000722336">
    <property type="component" value="Unassembled WGS sequence"/>
</dbReference>
<keyword evidence="1" id="KW-0808">Transferase</keyword>
<sequence length="413" mass="43478">MVTVALIFVRTSAISRPAPLHGMKVLDLSRVLAGPWCTMILADLGAEIIKIENPNGGDDTRRWGPPYVGTESAYYLCANRNKKSVAIDISTAEGQEIVRTLAAGADVLVENYKLGGLEKFGLGYKALSALNPRLIYCSISGYGRQSPLAARPGYDYVIQAEGGLMSVTGPADGEPMKVGVAVADLYTGMAAAQAVLAAIVAQQRDGTGQHIDMALFDAQLAMLANVGAAYLATGEDPPRLGNQHPTVVPYQVFATSDGSAVVAVGNDRQFAALCKGPLARPELAADERFQTNAARVRNRKALIPLLAARIAEEPTAFWLEAMRANGTPCGEVRSVGAALTSPEAMARQMVRQVQHPTEGEIGLVASPLKLGATPVVTPAAPPLLGQHTDEVLAALPGHDEASILDLRERGIVA</sequence>
<evidence type="ECO:0000313" key="2">
    <source>
        <dbReference type="Proteomes" id="UP000722336"/>
    </source>
</evidence>
<evidence type="ECO:0000313" key="1">
    <source>
        <dbReference type="EMBL" id="MBV7255395.1"/>
    </source>
</evidence>
<proteinExistence type="predicted"/>
<comment type="caution">
    <text evidence="1">The sequence shown here is derived from an EMBL/GenBank/DDBJ whole genome shotgun (WGS) entry which is preliminary data.</text>
</comment>